<sequence>MQATQTPPGTVAKPVIPEDIARFETKRRSIRRSVRAFLDREPQRFQGSRVLDLPAGQGLTSGRLTELGARVDPFDLFPEAFRVQGLECRRADVMEGVPVEAGTYDYAFCQEGIEHFSDQFKALRELNRVLKVGGHLYLTTPNYSNLRAKVSYLLCESELSGRRAPLNERDDVWIPEKADGAIYFGHVFLTGVMRLRVQARLAGFELKRVLPTRWRTSALMLFPFLYPPIWWATRRSCRKALARHAHDPKARDLYDELHRLGTNRDVLLGSHLFLEFEKIVGTASGTQVPPAGSDAANCSA</sequence>
<protein>
    <submittedName>
        <fullName evidence="1">Bifunctional 3-demethylubiquinone-9 3-methyltransferase/ 2-octaprenyl-6-hydroxy phenol methylase</fullName>
    </submittedName>
</protein>
<name>A0A518D1F7_9BACT</name>
<dbReference type="CDD" id="cd02440">
    <property type="entry name" value="AdoMet_MTases"/>
    <property type="match status" value="1"/>
</dbReference>
<keyword evidence="1" id="KW-0489">Methyltransferase</keyword>
<accession>A0A518D1F7</accession>
<reference evidence="1 2" key="1">
    <citation type="submission" date="2019-02" db="EMBL/GenBank/DDBJ databases">
        <title>Deep-cultivation of Planctomycetes and their phenomic and genomic characterization uncovers novel biology.</title>
        <authorList>
            <person name="Wiegand S."/>
            <person name="Jogler M."/>
            <person name="Boedeker C."/>
            <person name="Pinto D."/>
            <person name="Vollmers J."/>
            <person name="Rivas-Marin E."/>
            <person name="Kohn T."/>
            <person name="Peeters S.H."/>
            <person name="Heuer A."/>
            <person name="Rast P."/>
            <person name="Oberbeckmann S."/>
            <person name="Bunk B."/>
            <person name="Jeske O."/>
            <person name="Meyerdierks A."/>
            <person name="Storesund J.E."/>
            <person name="Kallscheuer N."/>
            <person name="Luecker S."/>
            <person name="Lage O.M."/>
            <person name="Pohl T."/>
            <person name="Merkel B.J."/>
            <person name="Hornburger P."/>
            <person name="Mueller R.-W."/>
            <person name="Bruemmer F."/>
            <person name="Labrenz M."/>
            <person name="Spormann A.M."/>
            <person name="Op den Camp H."/>
            <person name="Overmann J."/>
            <person name="Amann R."/>
            <person name="Jetten M.S.M."/>
            <person name="Mascher T."/>
            <person name="Medema M.H."/>
            <person name="Devos D.P."/>
            <person name="Kaster A.-K."/>
            <person name="Ovreas L."/>
            <person name="Rohde M."/>
            <person name="Galperin M.Y."/>
            <person name="Jogler C."/>
        </authorList>
    </citation>
    <scope>NUCLEOTIDE SEQUENCE [LARGE SCALE GENOMIC DNA]</scope>
    <source>
        <strain evidence="1 2">Pla163</strain>
    </source>
</reference>
<dbReference type="Proteomes" id="UP000319342">
    <property type="component" value="Chromosome"/>
</dbReference>
<dbReference type="GO" id="GO:0032259">
    <property type="term" value="P:methylation"/>
    <property type="evidence" value="ECO:0007669"/>
    <property type="project" value="UniProtKB-KW"/>
</dbReference>
<dbReference type="Gene3D" id="3.40.50.150">
    <property type="entry name" value="Vaccinia Virus protein VP39"/>
    <property type="match status" value="1"/>
</dbReference>
<keyword evidence="1" id="KW-0808">Transferase</keyword>
<proteinExistence type="predicted"/>
<dbReference type="AlphaFoldDB" id="A0A518D1F7"/>
<dbReference type="EMBL" id="CP036290">
    <property type="protein sequence ID" value="QDU85289.1"/>
    <property type="molecule type" value="Genomic_DNA"/>
</dbReference>
<dbReference type="OrthoDB" id="278023at2"/>
<keyword evidence="2" id="KW-1185">Reference proteome</keyword>
<gene>
    <name evidence="1" type="ORF">Pla163_24170</name>
</gene>
<organism evidence="1 2">
    <name type="scientific">Rohdeia mirabilis</name>
    <dbReference type="NCBI Taxonomy" id="2528008"/>
    <lineage>
        <taxon>Bacteria</taxon>
        <taxon>Pseudomonadati</taxon>
        <taxon>Planctomycetota</taxon>
        <taxon>Planctomycetia</taxon>
        <taxon>Planctomycetia incertae sedis</taxon>
        <taxon>Rohdeia</taxon>
    </lineage>
</organism>
<evidence type="ECO:0000313" key="1">
    <source>
        <dbReference type="EMBL" id="QDU85289.1"/>
    </source>
</evidence>
<dbReference type="SUPFAM" id="SSF53335">
    <property type="entry name" value="S-adenosyl-L-methionine-dependent methyltransferases"/>
    <property type="match status" value="1"/>
</dbReference>
<dbReference type="RefSeq" id="WP_145188363.1">
    <property type="nucleotide sequence ID" value="NZ_CP036290.1"/>
</dbReference>
<dbReference type="GO" id="GO:0008168">
    <property type="term" value="F:methyltransferase activity"/>
    <property type="evidence" value="ECO:0007669"/>
    <property type="project" value="UniProtKB-KW"/>
</dbReference>
<keyword evidence="1" id="KW-0830">Ubiquinone</keyword>
<evidence type="ECO:0000313" key="2">
    <source>
        <dbReference type="Proteomes" id="UP000319342"/>
    </source>
</evidence>
<dbReference type="Pfam" id="PF13489">
    <property type="entry name" value="Methyltransf_23"/>
    <property type="match status" value="1"/>
</dbReference>
<dbReference type="InterPro" id="IPR029063">
    <property type="entry name" value="SAM-dependent_MTases_sf"/>
</dbReference>